<feature type="signal peptide" evidence="1">
    <location>
        <begin position="1"/>
        <end position="21"/>
    </location>
</feature>
<dbReference type="Gene3D" id="2.120.10.30">
    <property type="entry name" value="TolB, C-terminal domain"/>
    <property type="match status" value="1"/>
</dbReference>
<gene>
    <name evidence="3" type="ORF">JOF53_005182</name>
</gene>
<evidence type="ECO:0000313" key="3">
    <source>
        <dbReference type="EMBL" id="MBP2476310.1"/>
    </source>
</evidence>
<name>A0ABS5AIC4_9PSEU</name>
<accession>A0ABS5AIC4</accession>
<dbReference type="Proteomes" id="UP001519363">
    <property type="component" value="Unassembled WGS sequence"/>
</dbReference>
<evidence type="ECO:0000313" key="4">
    <source>
        <dbReference type="Proteomes" id="UP001519363"/>
    </source>
</evidence>
<dbReference type="RefSeq" id="WP_086781986.1">
    <property type="nucleotide sequence ID" value="NZ_JAGIOO010000001.1"/>
</dbReference>
<dbReference type="PANTHER" id="PTHR19328:SF13">
    <property type="entry name" value="HIPL1 PROTEIN"/>
    <property type="match status" value="1"/>
</dbReference>
<dbReference type="SUPFAM" id="SSF50952">
    <property type="entry name" value="Soluble quinoprotein glucose dehydrogenase"/>
    <property type="match status" value="1"/>
</dbReference>
<proteinExistence type="predicted"/>
<dbReference type="PROSITE" id="PS51257">
    <property type="entry name" value="PROKAR_LIPOPROTEIN"/>
    <property type="match status" value="1"/>
</dbReference>
<dbReference type="InterPro" id="IPR012938">
    <property type="entry name" value="Glc/Sorbosone_DH"/>
</dbReference>
<evidence type="ECO:0000259" key="2">
    <source>
        <dbReference type="Pfam" id="PF07995"/>
    </source>
</evidence>
<sequence length="392" mass="40863">MRSRLVVLGVSLLLTAGCSSAGAPAGTAPSTGQSPGLAVEVVTDKLTHGWEIGFLPDGRALVSQRPGRVALLSSTKPGATVSEVQADFGDVLVRGEGGLLGLLVHPDFATSRKFTTCQTHQQDDRPVDVRLVTWTLAEDGRSAVKAPQPLLTGLPIASGRHSGCRLQLAPDGALLVGTGDAAQAAAAQDRRGLGGKVLRIDLNTGQPAPGNPFLTAADPRERLLWTVGHRNVQGLAVRPGSGQVFAAEHGPTVDDEVNVLKAGANYGWDPSQGGTVTSYDEDVPMTDTKRFPDAVPAVWSSGDPTVATSAIDFLTGSRWGDLEGVLAMTTLKATKLMLLRLDQAGAVTSVSIPRELDDTHGRLRAARLGPDGALYLTTSNGTGDKLLRVTRG</sequence>
<dbReference type="InterPro" id="IPR011042">
    <property type="entry name" value="6-blade_b-propeller_TolB-like"/>
</dbReference>
<protein>
    <submittedName>
        <fullName evidence="3">Glucose/arabinose dehydrogenase</fullName>
    </submittedName>
</protein>
<dbReference type="EMBL" id="JAGIOO010000001">
    <property type="protein sequence ID" value="MBP2476310.1"/>
    <property type="molecule type" value="Genomic_DNA"/>
</dbReference>
<dbReference type="PANTHER" id="PTHR19328">
    <property type="entry name" value="HEDGEHOG-INTERACTING PROTEIN"/>
    <property type="match status" value="1"/>
</dbReference>
<evidence type="ECO:0000256" key="1">
    <source>
        <dbReference type="SAM" id="SignalP"/>
    </source>
</evidence>
<keyword evidence="1" id="KW-0732">Signal</keyword>
<comment type="caution">
    <text evidence="3">The sequence shown here is derived from an EMBL/GenBank/DDBJ whole genome shotgun (WGS) entry which is preliminary data.</text>
</comment>
<reference evidence="3 4" key="1">
    <citation type="submission" date="2021-03" db="EMBL/GenBank/DDBJ databases">
        <title>Sequencing the genomes of 1000 actinobacteria strains.</title>
        <authorList>
            <person name="Klenk H.-P."/>
        </authorList>
    </citation>
    <scope>NUCLEOTIDE SEQUENCE [LARGE SCALE GENOMIC DNA]</scope>
    <source>
        <strain evidence="3 4">DSM 44580</strain>
    </source>
</reference>
<dbReference type="InterPro" id="IPR011041">
    <property type="entry name" value="Quinoprot_gluc/sorb_DH_b-prop"/>
</dbReference>
<keyword evidence="4" id="KW-1185">Reference proteome</keyword>
<organism evidence="3 4">
    <name type="scientific">Crossiella equi</name>
    <dbReference type="NCBI Taxonomy" id="130796"/>
    <lineage>
        <taxon>Bacteria</taxon>
        <taxon>Bacillati</taxon>
        <taxon>Actinomycetota</taxon>
        <taxon>Actinomycetes</taxon>
        <taxon>Pseudonocardiales</taxon>
        <taxon>Pseudonocardiaceae</taxon>
        <taxon>Crossiella</taxon>
    </lineage>
</organism>
<feature type="chain" id="PRO_5046744727" evidence="1">
    <location>
        <begin position="22"/>
        <end position="392"/>
    </location>
</feature>
<dbReference type="Pfam" id="PF07995">
    <property type="entry name" value="GSDH"/>
    <property type="match status" value="1"/>
</dbReference>
<feature type="domain" description="Glucose/Sorbosone dehydrogenase" evidence="2">
    <location>
        <begin position="46"/>
        <end position="384"/>
    </location>
</feature>